<evidence type="ECO:0000313" key="2">
    <source>
        <dbReference type="EMBL" id="CAB4663115.1"/>
    </source>
</evidence>
<dbReference type="EMBL" id="CAFBOJ010000127">
    <property type="protein sequence ID" value="CAB4986359.1"/>
    <property type="molecule type" value="Genomic_DNA"/>
</dbReference>
<keyword evidence="1" id="KW-0812">Transmembrane</keyword>
<evidence type="ECO:0000313" key="4">
    <source>
        <dbReference type="EMBL" id="CAB4986359.1"/>
    </source>
</evidence>
<dbReference type="EMBL" id="CAEZWO010000080">
    <property type="protein sequence ID" value="CAB4663115.1"/>
    <property type="molecule type" value="Genomic_DNA"/>
</dbReference>
<dbReference type="AlphaFoldDB" id="A0A6J6LRJ7"/>
<evidence type="ECO:0000313" key="5">
    <source>
        <dbReference type="EMBL" id="CAB5051518.1"/>
    </source>
</evidence>
<gene>
    <name evidence="2" type="ORF">UFOPK2254_00873</name>
    <name evidence="3" type="ORF">UFOPK2907_01014</name>
    <name evidence="4" type="ORF">UFOPK3937_01045</name>
    <name evidence="5" type="ORF">UFOPK4265_00741</name>
    <name evidence="6" type="ORF">UFOPK4401_01079</name>
</gene>
<evidence type="ECO:0000313" key="3">
    <source>
        <dbReference type="EMBL" id="CAB4778782.1"/>
    </source>
</evidence>
<proteinExistence type="predicted"/>
<keyword evidence="1" id="KW-1133">Transmembrane helix</keyword>
<accession>A0A6J6LRJ7</accession>
<dbReference type="EMBL" id="CAFBRB010000131">
    <property type="protein sequence ID" value="CAB5076908.1"/>
    <property type="molecule type" value="Genomic_DNA"/>
</dbReference>
<keyword evidence="1" id="KW-0472">Membrane</keyword>
<dbReference type="EMBL" id="CAFBQK010000084">
    <property type="protein sequence ID" value="CAB5051518.1"/>
    <property type="molecule type" value="Genomic_DNA"/>
</dbReference>
<feature type="transmembrane region" description="Helical" evidence="1">
    <location>
        <begin position="6"/>
        <end position="25"/>
    </location>
</feature>
<feature type="transmembrane region" description="Helical" evidence="1">
    <location>
        <begin position="102"/>
        <end position="120"/>
    </location>
</feature>
<sequence length="121" mass="13372">MSALSSILLIVHVLSIIALMALLLLQFKKNPRKLHPAAMHSALTALVAGLAMVGLRTPLHTEDADKWPLLNNGWVGVKFLVLIAIIIIGFRNVKKPELKNSTWLTLVGLTTFNILIALFWK</sequence>
<feature type="transmembrane region" description="Helical" evidence="1">
    <location>
        <begin position="69"/>
        <end position="90"/>
    </location>
</feature>
<protein>
    <submittedName>
        <fullName evidence="2">Unannotated protein</fullName>
    </submittedName>
</protein>
<dbReference type="EMBL" id="CAEZZR010000096">
    <property type="protein sequence ID" value="CAB4778782.1"/>
    <property type="molecule type" value="Genomic_DNA"/>
</dbReference>
<reference evidence="2" key="1">
    <citation type="submission" date="2020-05" db="EMBL/GenBank/DDBJ databases">
        <authorList>
            <person name="Chiriac C."/>
            <person name="Salcher M."/>
            <person name="Ghai R."/>
            <person name="Kavagutti S V."/>
        </authorList>
    </citation>
    <scope>NUCLEOTIDE SEQUENCE</scope>
</reference>
<evidence type="ECO:0000313" key="6">
    <source>
        <dbReference type="EMBL" id="CAB5076908.1"/>
    </source>
</evidence>
<feature type="transmembrane region" description="Helical" evidence="1">
    <location>
        <begin position="37"/>
        <end position="57"/>
    </location>
</feature>
<evidence type="ECO:0000256" key="1">
    <source>
        <dbReference type="SAM" id="Phobius"/>
    </source>
</evidence>
<organism evidence="2">
    <name type="scientific">freshwater metagenome</name>
    <dbReference type="NCBI Taxonomy" id="449393"/>
    <lineage>
        <taxon>unclassified sequences</taxon>
        <taxon>metagenomes</taxon>
        <taxon>ecological metagenomes</taxon>
    </lineage>
</organism>
<name>A0A6J6LRJ7_9ZZZZ</name>